<evidence type="ECO:0000256" key="3">
    <source>
        <dbReference type="ARBA" id="ARBA00004370"/>
    </source>
</evidence>
<dbReference type="Pfam" id="PF01127">
    <property type="entry name" value="Sdh_cyt"/>
    <property type="match status" value="1"/>
</dbReference>
<sequence>MRYITPMKAARGMGASGTGTLHHWQMTVSAVALAILTPAFMYVVGSAIGLSREGVIAYFGRPYPAVITALFIVVGMIHYIKGTRIMIDDYLDHTERKVAIIFSVIFGWGVIAAAVFALAKMAFTG</sequence>
<gene>
    <name evidence="11" type="ORF">MLD63_04405</name>
</gene>
<proteinExistence type="predicted"/>
<evidence type="ECO:0000256" key="8">
    <source>
        <dbReference type="ARBA" id="ARBA00023004"/>
    </source>
</evidence>
<evidence type="ECO:0000256" key="1">
    <source>
        <dbReference type="ARBA" id="ARBA00001971"/>
    </source>
</evidence>
<dbReference type="Gene3D" id="1.20.1300.10">
    <property type="entry name" value="Fumarate reductase/succinate dehydrogenase, transmembrane subunit"/>
    <property type="match status" value="1"/>
</dbReference>
<dbReference type="CDD" id="cd03495">
    <property type="entry name" value="SQR_TypeC_SdhD_like"/>
    <property type="match status" value="1"/>
</dbReference>
<comment type="cofactor">
    <cofactor evidence="1">
        <name>heme</name>
        <dbReference type="ChEBI" id="CHEBI:30413"/>
    </cofactor>
</comment>
<feature type="transmembrane region" description="Helical" evidence="10">
    <location>
        <begin position="30"/>
        <end position="50"/>
    </location>
</feature>
<dbReference type="RefSeq" id="WP_255328679.1">
    <property type="nucleotide sequence ID" value="NZ_JAKZEU010000002.1"/>
</dbReference>
<feature type="transmembrane region" description="Helical" evidence="10">
    <location>
        <begin position="100"/>
        <end position="119"/>
    </location>
</feature>
<evidence type="ECO:0000256" key="6">
    <source>
        <dbReference type="ARBA" id="ARBA00022723"/>
    </source>
</evidence>
<dbReference type="SUPFAM" id="SSF81343">
    <property type="entry name" value="Fumarate reductase respiratory complex transmembrane subunits"/>
    <property type="match status" value="1"/>
</dbReference>
<evidence type="ECO:0000256" key="9">
    <source>
        <dbReference type="ARBA" id="ARBA00023136"/>
    </source>
</evidence>
<dbReference type="InterPro" id="IPR034804">
    <property type="entry name" value="SQR/QFR_C/D"/>
</dbReference>
<dbReference type="EMBL" id="JAKZEU010000002">
    <property type="protein sequence ID" value="MCQ0969669.1"/>
    <property type="molecule type" value="Genomic_DNA"/>
</dbReference>
<comment type="subcellular location">
    <subcellularLocation>
        <location evidence="3">Membrane</location>
    </subcellularLocation>
</comment>
<keyword evidence="6" id="KW-0479">Metal-binding</keyword>
<feature type="transmembrane region" description="Helical" evidence="10">
    <location>
        <begin position="62"/>
        <end position="80"/>
    </location>
</feature>
<dbReference type="Proteomes" id="UP001203945">
    <property type="component" value="Unassembled WGS sequence"/>
</dbReference>
<evidence type="ECO:0000256" key="10">
    <source>
        <dbReference type="SAM" id="Phobius"/>
    </source>
</evidence>
<keyword evidence="8" id="KW-0408">Iron</keyword>
<protein>
    <submittedName>
        <fullName evidence="11">Succinate dehydrogenase, hydrophobic membrane anchor protein</fullName>
    </submittedName>
</protein>
<name>A0ABT1MNJ9_9RHOB</name>
<reference evidence="11 12" key="1">
    <citation type="submission" date="2022-03" db="EMBL/GenBank/DDBJ databases">
        <authorList>
            <person name="He Y."/>
        </authorList>
    </citation>
    <scope>NUCLEOTIDE SEQUENCE [LARGE SCALE GENOMIC DNA]</scope>
    <source>
        <strain evidence="11 12">TK19116</strain>
    </source>
</reference>
<comment type="caution">
    <text evidence="11">The sequence shown here is derived from an EMBL/GenBank/DDBJ whole genome shotgun (WGS) entry which is preliminary data.</text>
</comment>
<keyword evidence="7 10" id="KW-1133">Transmembrane helix</keyword>
<keyword evidence="5 10" id="KW-0812">Transmembrane</keyword>
<evidence type="ECO:0000313" key="12">
    <source>
        <dbReference type="Proteomes" id="UP001203945"/>
    </source>
</evidence>
<evidence type="ECO:0000313" key="11">
    <source>
        <dbReference type="EMBL" id="MCQ0969669.1"/>
    </source>
</evidence>
<evidence type="ECO:0000256" key="5">
    <source>
        <dbReference type="ARBA" id="ARBA00022692"/>
    </source>
</evidence>
<keyword evidence="9 10" id="KW-0472">Membrane</keyword>
<dbReference type="InterPro" id="IPR000701">
    <property type="entry name" value="SuccDH_FuR_B_TM-su"/>
</dbReference>
<evidence type="ECO:0000256" key="4">
    <source>
        <dbReference type="ARBA" id="ARBA00022617"/>
    </source>
</evidence>
<keyword evidence="4" id="KW-0349">Heme</keyword>
<accession>A0ABT1MNJ9</accession>
<keyword evidence="12" id="KW-1185">Reference proteome</keyword>
<organism evidence="11 12">
    <name type="scientific">Paracoccus albicereus</name>
    <dbReference type="NCBI Taxonomy" id="2922394"/>
    <lineage>
        <taxon>Bacteria</taxon>
        <taxon>Pseudomonadati</taxon>
        <taxon>Pseudomonadota</taxon>
        <taxon>Alphaproteobacteria</taxon>
        <taxon>Rhodobacterales</taxon>
        <taxon>Paracoccaceae</taxon>
        <taxon>Paracoccus</taxon>
    </lineage>
</organism>
<evidence type="ECO:0000256" key="7">
    <source>
        <dbReference type="ARBA" id="ARBA00022989"/>
    </source>
</evidence>
<evidence type="ECO:0000256" key="2">
    <source>
        <dbReference type="ARBA" id="ARBA00004050"/>
    </source>
</evidence>
<comment type="function">
    <text evidence="2">Membrane-anchoring subunit of succinate dehydrogenase (SDH).</text>
</comment>